<dbReference type="EMBL" id="BEXD01004095">
    <property type="protein sequence ID" value="GBC06756.1"/>
    <property type="molecule type" value="Genomic_DNA"/>
</dbReference>
<organism evidence="1 2">
    <name type="scientific">Rhizophagus clarus</name>
    <dbReference type="NCBI Taxonomy" id="94130"/>
    <lineage>
        <taxon>Eukaryota</taxon>
        <taxon>Fungi</taxon>
        <taxon>Fungi incertae sedis</taxon>
        <taxon>Mucoromycota</taxon>
        <taxon>Glomeromycotina</taxon>
        <taxon>Glomeromycetes</taxon>
        <taxon>Glomerales</taxon>
        <taxon>Glomeraceae</taxon>
        <taxon>Rhizophagus</taxon>
    </lineage>
</organism>
<evidence type="ECO:0000313" key="1">
    <source>
        <dbReference type="EMBL" id="GBC06756.1"/>
    </source>
</evidence>
<keyword evidence="2" id="KW-1185">Reference proteome</keyword>
<evidence type="ECO:0000313" key="2">
    <source>
        <dbReference type="Proteomes" id="UP000247702"/>
    </source>
</evidence>
<name>A0A2Z6RUN7_9GLOM</name>
<dbReference type="AlphaFoldDB" id="A0A2Z6RUN7"/>
<proteinExistence type="predicted"/>
<dbReference type="Proteomes" id="UP000247702">
    <property type="component" value="Unassembled WGS sequence"/>
</dbReference>
<protein>
    <submittedName>
        <fullName evidence="1">Uncharacterized protein</fullName>
    </submittedName>
</protein>
<accession>A0A2Z6RUN7</accession>
<sequence length="75" mass="8992">MSKQNYAKTILVLAFQDEFLLEILSRFHILKVQNSNLKQTEVFKGLELHFETNHCPKLYFETDHFQNSFRGRLVF</sequence>
<comment type="caution">
    <text evidence="1">The sequence shown here is derived from an EMBL/GenBank/DDBJ whole genome shotgun (WGS) entry which is preliminary data.</text>
</comment>
<gene>
    <name evidence="1" type="ORF">RclHR1_07010012</name>
</gene>
<reference evidence="1 2" key="1">
    <citation type="submission" date="2017-11" db="EMBL/GenBank/DDBJ databases">
        <title>The genome of Rhizophagus clarus HR1 reveals common genetic basis of auxotrophy among arbuscular mycorrhizal fungi.</title>
        <authorList>
            <person name="Kobayashi Y."/>
        </authorList>
    </citation>
    <scope>NUCLEOTIDE SEQUENCE [LARGE SCALE GENOMIC DNA]</scope>
    <source>
        <strain evidence="1 2">HR1</strain>
    </source>
</reference>